<evidence type="ECO:0000313" key="1">
    <source>
        <dbReference type="EMBL" id="KAI0029661.1"/>
    </source>
</evidence>
<reference evidence="1" key="1">
    <citation type="submission" date="2021-02" db="EMBL/GenBank/DDBJ databases">
        <authorList>
            <consortium name="DOE Joint Genome Institute"/>
            <person name="Ahrendt S."/>
            <person name="Looney B.P."/>
            <person name="Miyauchi S."/>
            <person name="Morin E."/>
            <person name="Drula E."/>
            <person name="Courty P.E."/>
            <person name="Chicoki N."/>
            <person name="Fauchery L."/>
            <person name="Kohler A."/>
            <person name="Kuo A."/>
            <person name="Labutti K."/>
            <person name="Pangilinan J."/>
            <person name="Lipzen A."/>
            <person name="Riley R."/>
            <person name="Andreopoulos W."/>
            <person name="He G."/>
            <person name="Johnson J."/>
            <person name="Barry K.W."/>
            <person name="Grigoriev I.V."/>
            <person name="Nagy L."/>
            <person name="Hibbett D."/>
            <person name="Henrissat B."/>
            <person name="Matheny P.B."/>
            <person name="Labbe J."/>
            <person name="Martin F."/>
        </authorList>
    </citation>
    <scope>NUCLEOTIDE SEQUENCE</scope>
    <source>
        <strain evidence="1">EC-137</strain>
    </source>
</reference>
<dbReference type="EMBL" id="MU273663">
    <property type="protein sequence ID" value="KAI0029661.1"/>
    <property type="molecule type" value="Genomic_DNA"/>
</dbReference>
<organism evidence="1 2">
    <name type="scientific">Vararia minispora EC-137</name>
    <dbReference type="NCBI Taxonomy" id="1314806"/>
    <lineage>
        <taxon>Eukaryota</taxon>
        <taxon>Fungi</taxon>
        <taxon>Dikarya</taxon>
        <taxon>Basidiomycota</taxon>
        <taxon>Agaricomycotina</taxon>
        <taxon>Agaricomycetes</taxon>
        <taxon>Russulales</taxon>
        <taxon>Lachnocladiaceae</taxon>
        <taxon>Vararia</taxon>
    </lineage>
</organism>
<name>A0ACB8QED3_9AGAM</name>
<accession>A0ACB8QED3</accession>
<dbReference type="Proteomes" id="UP000814128">
    <property type="component" value="Unassembled WGS sequence"/>
</dbReference>
<sequence length="300" mass="34025">MAYDPNQNPEDKRRIRQQYRGLMVDDDGNTLKASNYTTEQLVETVHRADEIFQGVRAPGEATLDSNLLLMMSNMGAAKARAMKAGGASFDIDDFVARLLSVMASGDPDESGAPGPLDWEIVGRKALAVSRRAPAMDFMLGPLQVEQKKRAAKQRAKLDKNKADEQKPQEMREEDIQRSENETTKNVIMIKELLEAQGQVNLFRFIINPNDFAQSVENMFHLSFLIRDGECAMEIEDGEPVVYICERPSQEDYEQGLKKQQLVLEFDMETWEEAIKTFNITDPMIPQRRKAQKAAGNKWYG</sequence>
<protein>
    <submittedName>
        <fullName evidence="1">Nse4 C-terminal-domain-containing protein</fullName>
    </submittedName>
</protein>
<comment type="caution">
    <text evidence="1">The sequence shown here is derived from an EMBL/GenBank/DDBJ whole genome shotgun (WGS) entry which is preliminary data.</text>
</comment>
<gene>
    <name evidence="1" type="ORF">K488DRAFT_80049</name>
</gene>
<proteinExistence type="predicted"/>
<reference evidence="1" key="2">
    <citation type="journal article" date="2022" name="New Phytol.">
        <title>Evolutionary transition to the ectomycorrhizal habit in the genomes of a hyperdiverse lineage of mushroom-forming fungi.</title>
        <authorList>
            <person name="Looney B."/>
            <person name="Miyauchi S."/>
            <person name="Morin E."/>
            <person name="Drula E."/>
            <person name="Courty P.E."/>
            <person name="Kohler A."/>
            <person name="Kuo A."/>
            <person name="LaButti K."/>
            <person name="Pangilinan J."/>
            <person name="Lipzen A."/>
            <person name="Riley R."/>
            <person name="Andreopoulos W."/>
            <person name="He G."/>
            <person name="Johnson J."/>
            <person name="Nolan M."/>
            <person name="Tritt A."/>
            <person name="Barry K.W."/>
            <person name="Grigoriev I.V."/>
            <person name="Nagy L.G."/>
            <person name="Hibbett D."/>
            <person name="Henrissat B."/>
            <person name="Matheny P.B."/>
            <person name="Labbe J."/>
            <person name="Martin F.M."/>
        </authorList>
    </citation>
    <scope>NUCLEOTIDE SEQUENCE</scope>
    <source>
        <strain evidence="1">EC-137</strain>
    </source>
</reference>
<evidence type="ECO:0000313" key="2">
    <source>
        <dbReference type="Proteomes" id="UP000814128"/>
    </source>
</evidence>
<keyword evidence="2" id="KW-1185">Reference proteome</keyword>